<keyword evidence="3" id="KW-1185">Reference proteome</keyword>
<reference evidence="3" key="1">
    <citation type="submission" date="2015-08" db="EMBL/GenBank/DDBJ databases">
        <title>Fjat-14210 dsm16467.</title>
        <authorList>
            <person name="Liu B."/>
            <person name="Wang J."/>
            <person name="Zhu Y."/>
            <person name="Liu G."/>
            <person name="Chen Q."/>
            <person name="Chen Z."/>
            <person name="Lan J."/>
            <person name="Che J."/>
            <person name="Ge C."/>
            <person name="Shi H."/>
            <person name="Pan Z."/>
            <person name="Liu X."/>
        </authorList>
    </citation>
    <scope>NUCLEOTIDE SEQUENCE [LARGE SCALE GENOMIC DNA]</scope>
    <source>
        <strain evidence="3">DSM 16467</strain>
    </source>
</reference>
<dbReference type="InterPro" id="IPR024775">
    <property type="entry name" value="DinB-like"/>
</dbReference>
<feature type="domain" description="DinB-like" evidence="1">
    <location>
        <begin position="5"/>
        <end position="153"/>
    </location>
</feature>
<accession>A0A0M0KRB8</accession>
<dbReference type="STRING" id="284581.AMD01_19600"/>
<evidence type="ECO:0000313" key="2">
    <source>
        <dbReference type="EMBL" id="KOO41147.1"/>
    </source>
</evidence>
<dbReference type="RefSeq" id="WP_053403131.1">
    <property type="nucleotide sequence ID" value="NZ_JAUKEN010000005.1"/>
</dbReference>
<comment type="caution">
    <text evidence="2">The sequence shown here is derived from an EMBL/GenBank/DDBJ whole genome shotgun (WGS) entry which is preliminary data.</text>
</comment>
<dbReference type="Pfam" id="PF12867">
    <property type="entry name" value="DinB_2"/>
    <property type="match status" value="1"/>
</dbReference>
<dbReference type="AlphaFoldDB" id="A0A0M0KRB8"/>
<organism evidence="2 3">
    <name type="scientific">Priestia koreensis</name>
    <dbReference type="NCBI Taxonomy" id="284581"/>
    <lineage>
        <taxon>Bacteria</taxon>
        <taxon>Bacillati</taxon>
        <taxon>Bacillota</taxon>
        <taxon>Bacilli</taxon>
        <taxon>Bacillales</taxon>
        <taxon>Bacillaceae</taxon>
        <taxon>Priestia</taxon>
    </lineage>
</organism>
<evidence type="ECO:0000313" key="3">
    <source>
        <dbReference type="Proteomes" id="UP000037558"/>
    </source>
</evidence>
<dbReference type="SUPFAM" id="SSF109854">
    <property type="entry name" value="DinB/YfiT-like putative metalloenzymes"/>
    <property type="match status" value="1"/>
</dbReference>
<sequence>MTHNEEIRSQVLELAETLTDEQLNQKVRDDQWSIMQVMDHLYLMEKNLTNTMKKVLEDGEEKSVDDKPIHLTVDRSRKVDAPSYVVPSDEFITLDEMKDKLYKSRQALQQFESETNEEKRQKKAFPHPVFGLMTVNQWIPFIGYHEERHLDQMKEIKQQIL</sequence>
<protein>
    <recommendedName>
        <fullName evidence="1">DinB-like domain-containing protein</fullName>
    </recommendedName>
</protein>
<dbReference type="PATRIC" id="fig|284581.3.peg.4308"/>
<gene>
    <name evidence="2" type="ORF">AMD01_19600</name>
</gene>
<dbReference type="Proteomes" id="UP000037558">
    <property type="component" value="Unassembled WGS sequence"/>
</dbReference>
<dbReference type="Gene3D" id="1.20.120.450">
    <property type="entry name" value="dinb family like domain"/>
    <property type="match status" value="1"/>
</dbReference>
<dbReference type="OrthoDB" id="5464839at2"/>
<evidence type="ECO:0000259" key="1">
    <source>
        <dbReference type="Pfam" id="PF12867"/>
    </source>
</evidence>
<name>A0A0M0KRB8_9BACI</name>
<proteinExistence type="predicted"/>
<dbReference type="InterPro" id="IPR034660">
    <property type="entry name" value="DinB/YfiT-like"/>
</dbReference>
<dbReference type="EMBL" id="LILC01000030">
    <property type="protein sequence ID" value="KOO41147.1"/>
    <property type="molecule type" value="Genomic_DNA"/>
</dbReference>